<dbReference type="FunCoup" id="A0A2R5GTW2">
    <property type="interactions" value="32"/>
</dbReference>
<evidence type="ECO:0000256" key="7">
    <source>
        <dbReference type="RuleBase" id="RU363059"/>
    </source>
</evidence>
<keyword evidence="4 7" id="KW-0256">Endoplasmic reticulum</keyword>
<accession>A0A2R5GTW2</accession>
<comment type="function">
    <text evidence="7">May be involved in the degradation of misfolded endoplasmic reticulum (ER) luminal proteins.</text>
</comment>
<protein>
    <recommendedName>
        <fullName evidence="7">Derlin</fullName>
    </recommendedName>
</protein>
<dbReference type="EMBL" id="BEYU01000114">
    <property type="protein sequence ID" value="GBG32083.1"/>
    <property type="molecule type" value="Genomic_DNA"/>
</dbReference>
<feature type="transmembrane region" description="Helical" evidence="7">
    <location>
        <begin position="59"/>
        <end position="79"/>
    </location>
</feature>
<evidence type="ECO:0000256" key="6">
    <source>
        <dbReference type="ARBA" id="ARBA00023136"/>
    </source>
</evidence>
<dbReference type="InParanoid" id="A0A2R5GTW2"/>
<keyword evidence="9" id="KW-1185">Reference proteome</keyword>
<comment type="subcellular location">
    <subcellularLocation>
        <location evidence="1 7">Endoplasmic reticulum membrane</location>
        <topology evidence="1 7">Multi-pass membrane protein</topology>
    </subcellularLocation>
</comment>
<gene>
    <name evidence="8" type="ORF">FCC1311_083082</name>
</gene>
<proteinExistence type="inferred from homology"/>
<dbReference type="GO" id="GO:0006950">
    <property type="term" value="P:response to stress"/>
    <property type="evidence" value="ECO:0007669"/>
    <property type="project" value="UniProtKB-ARBA"/>
</dbReference>
<dbReference type="AlphaFoldDB" id="A0A2R5GTW2"/>
<dbReference type="GO" id="GO:0005789">
    <property type="term" value="C:endoplasmic reticulum membrane"/>
    <property type="evidence" value="ECO:0007669"/>
    <property type="project" value="UniProtKB-SubCell"/>
</dbReference>
<keyword evidence="5 7" id="KW-1133">Transmembrane helix</keyword>
<feature type="transmembrane region" description="Helical" evidence="7">
    <location>
        <begin position="99"/>
        <end position="116"/>
    </location>
</feature>
<dbReference type="InterPro" id="IPR035952">
    <property type="entry name" value="Rhomboid-like_sf"/>
</dbReference>
<dbReference type="OrthoDB" id="1716531at2759"/>
<comment type="caution">
    <text evidence="8">The sequence shown here is derived from an EMBL/GenBank/DDBJ whole genome shotgun (WGS) entry which is preliminary data.</text>
</comment>
<evidence type="ECO:0000313" key="8">
    <source>
        <dbReference type="EMBL" id="GBG32083.1"/>
    </source>
</evidence>
<dbReference type="Pfam" id="PF04511">
    <property type="entry name" value="DER1"/>
    <property type="match status" value="1"/>
</dbReference>
<evidence type="ECO:0000313" key="9">
    <source>
        <dbReference type="Proteomes" id="UP000241890"/>
    </source>
</evidence>
<feature type="transmembrane region" description="Helical" evidence="7">
    <location>
        <begin position="20"/>
        <end position="47"/>
    </location>
</feature>
<evidence type="ECO:0000256" key="1">
    <source>
        <dbReference type="ARBA" id="ARBA00004477"/>
    </source>
</evidence>
<evidence type="ECO:0000256" key="4">
    <source>
        <dbReference type="ARBA" id="ARBA00022824"/>
    </source>
</evidence>
<dbReference type="InterPro" id="IPR007599">
    <property type="entry name" value="DER1"/>
</dbReference>
<evidence type="ECO:0000256" key="3">
    <source>
        <dbReference type="ARBA" id="ARBA00022692"/>
    </source>
</evidence>
<evidence type="ECO:0000256" key="5">
    <source>
        <dbReference type="ARBA" id="ARBA00022989"/>
    </source>
</evidence>
<reference evidence="8 9" key="1">
    <citation type="submission" date="2017-12" db="EMBL/GenBank/DDBJ databases">
        <title>Sequencing, de novo assembly and annotation of complete genome of a new Thraustochytrid species, strain FCC1311.</title>
        <authorList>
            <person name="Sedici K."/>
            <person name="Godart F."/>
            <person name="Aiese Cigliano R."/>
            <person name="Sanseverino W."/>
            <person name="Barakat M."/>
            <person name="Ortet P."/>
            <person name="Marechal E."/>
            <person name="Cagnac O."/>
            <person name="Amato A."/>
        </authorList>
    </citation>
    <scope>NUCLEOTIDE SEQUENCE [LARGE SCALE GENOMIC DNA]</scope>
</reference>
<keyword evidence="3 7" id="KW-0812">Transmembrane</keyword>
<name>A0A2R5GTW2_9STRA</name>
<dbReference type="Proteomes" id="UP000241890">
    <property type="component" value="Unassembled WGS sequence"/>
</dbReference>
<evidence type="ECO:0000256" key="2">
    <source>
        <dbReference type="ARBA" id="ARBA00008917"/>
    </source>
</evidence>
<comment type="similarity">
    <text evidence="2 7">Belongs to the derlin family.</text>
</comment>
<organism evidence="8 9">
    <name type="scientific">Hondaea fermentalgiana</name>
    <dbReference type="NCBI Taxonomy" id="2315210"/>
    <lineage>
        <taxon>Eukaryota</taxon>
        <taxon>Sar</taxon>
        <taxon>Stramenopiles</taxon>
        <taxon>Bigyra</taxon>
        <taxon>Labyrinthulomycetes</taxon>
        <taxon>Thraustochytrida</taxon>
        <taxon>Thraustochytriidae</taxon>
        <taxon>Hondaea</taxon>
    </lineage>
</organism>
<feature type="transmembrane region" description="Helical" evidence="7">
    <location>
        <begin position="157"/>
        <end position="186"/>
    </location>
</feature>
<keyword evidence="6 7" id="KW-0472">Membrane</keyword>
<sequence>MSTPQEMWEALPPLSKTWLGLSVLATLTTELGTISISSLHFAAPLVYRDFQLWRLVSTFFYFGKPSFGFLMSLFMLARFSSSVEMDPFKTSRMGGSADYAFMLMIMGTGCLLISWYMQMPFMAHSLVFGVLYVWSKRHPEDPTSIWGFRFTGKHLPWALMAFTVLIGGSPIPDIIGVIVGHVYYFLVDAYPRMKGGPVVQTPEFLIALVHGATAQPYAAPAGATTGFQRHNWGVGRRLGD</sequence>
<dbReference type="PANTHER" id="PTHR11009">
    <property type="entry name" value="DER1-LIKE PROTEIN, DERLIN"/>
    <property type="match status" value="1"/>
</dbReference>
<dbReference type="SUPFAM" id="SSF144091">
    <property type="entry name" value="Rhomboid-like"/>
    <property type="match status" value="1"/>
</dbReference>